<comment type="caution">
    <text evidence="1">The sequence shown here is derived from an EMBL/GenBank/DDBJ whole genome shotgun (WGS) entry which is preliminary data.</text>
</comment>
<reference evidence="1" key="1">
    <citation type="submission" date="2023-03" db="EMBL/GenBank/DDBJ databases">
        <title>Massive genome expansion in bonnet fungi (Mycena s.s.) driven by repeated elements and novel gene families across ecological guilds.</title>
        <authorList>
            <consortium name="Lawrence Berkeley National Laboratory"/>
            <person name="Harder C.B."/>
            <person name="Miyauchi S."/>
            <person name="Viragh M."/>
            <person name="Kuo A."/>
            <person name="Thoen E."/>
            <person name="Andreopoulos B."/>
            <person name="Lu D."/>
            <person name="Skrede I."/>
            <person name="Drula E."/>
            <person name="Henrissat B."/>
            <person name="Morin E."/>
            <person name="Kohler A."/>
            <person name="Barry K."/>
            <person name="LaButti K."/>
            <person name="Morin E."/>
            <person name="Salamov A."/>
            <person name="Lipzen A."/>
            <person name="Mereny Z."/>
            <person name="Hegedus B."/>
            <person name="Baldrian P."/>
            <person name="Stursova M."/>
            <person name="Weitz H."/>
            <person name="Taylor A."/>
            <person name="Grigoriev I.V."/>
            <person name="Nagy L.G."/>
            <person name="Martin F."/>
            <person name="Kauserud H."/>
        </authorList>
    </citation>
    <scope>NUCLEOTIDE SEQUENCE</scope>
    <source>
        <strain evidence="1">CBHHK002</strain>
    </source>
</reference>
<evidence type="ECO:0000313" key="1">
    <source>
        <dbReference type="EMBL" id="KAJ7362483.1"/>
    </source>
</evidence>
<organism evidence="1 2">
    <name type="scientific">Mycena albidolilacea</name>
    <dbReference type="NCBI Taxonomy" id="1033008"/>
    <lineage>
        <taxon>Eukaryota</taxon>
        <taxon>Fungi</taxon>
        <taxon>Dikarya</taxon>
        <taxon>Basidiomycota</taxon>
        <taxon>Agaricomycotina</taxon>
        <taxon>Agaricomycetes</taxon>
        <taxon>Agaricomycetidae</taxon>
        <taxon>Agaricales</taxon>
        <taxon>Marasmiineae</taxon>
        <taxon>Mycenaceae</taxon>
        <taxon>Mycena</taxon>
    </lineage>
</organism>
<gene>
    <name evidence="1" type="ORF">DFH08DRAFT_799511</name>
</gene>
<evidence type="ECO:0000313" key="2">
    <source>
        <dbReference type="Proteomes" id="UP001218218"/>
    </source>
</evidence>
<dbReference type="SUPFAM" id="SSF48452">
    <property type="entry name" value="TPR-like"/>
    <property type="match status" value="1"/>
</dbReference>
<proteinExistence type="predicted"/>
<dbReference type="Proteomes" id="UP001218218">
    <property type="component" value="Unassembled WGS sequence"/>
</dbReference>
<sequence>MQSILALELYPNNPRVEDIVQSIVVLDSFQSLMGYDPSPCVDYIAKNYSQPSNPRLEVYMIAMLFKVQHVIPNAEHLLSQAEKNFDSFDDPLVKYLLTGTCTGSFNLFVGIYFYCHYDIPRAMQFLRTALQLAVASKECLVVQKIANCEDEVGNLLAARSNAQKAQKLMRLEGHMYYQSLGLEIEAQARELLCQFLNLAEITIITGEKLDHIAQILNDQKEILDSMHNFAGMAFCDLVMAEFHICHGHTAAAQTLFLHHAQSEIKEIAQVSLERLASLKNWGATAIGWVSQWAHVFLAHAFKCQNKLAVHKAWSSMGHILLTMGDLNTTQSLFTVALEGFTWMDVHCSRVECMSHLGEIIEQRGDLEEAISCFKAARPLFEHSSQAKDVEPMDSLIRGLEEEIERGHDTQVTYLSALNAPSQDIVQPLVEMEDGLANSAVV</sequence>
<name>A0AAD7AMB0_9AGAR</name>
<protein>
    <submittedName>
        <fullName evidence="1">Uncharacterized protein</fullName>
    </submittedName>
</protein>
<dbReference type="InterPro" id="IPR011990">
    <property type="entry name" value="TPR-like_helical_dom_sf"/>
</dbReference>
<dbReference type="EMBL" id="JARIHO010000004">
    <property type="protein sequence ID" value="KAJ7362483.1"/>
    <property type="molecule type" value="Genomic_DNA"/>
</dbReference>
<accession>A0AAD7AMB0</accession>
<dbReference type="AlphaFoldDB" id="A0AAD7AMB0"/>
<dbReference type="Gene3D" id="1.25.40.10">
    <property type="entry name" value="Tetratricopeptide repeat domain"/>
    <property type="match status" value="1"/>
</dbReference>
<keyword evidence="2" id="KW-1185">Reference proteome</keyword>